<dbReference type="InterPro" id="IPR003691">
    <property type="entry name" value="FluC"/>
</dbReference>
<keyword evidence="4 9" id="KW-0812">Transmembrane</keyword>
<name>A0ABR1F3K0_9ASCO</name>
<feature type="signal peptide" evidence="10">
    <location>
        <begin position="1"/>
        <end position="19"/>
    </location>
</feature>
<keyword evidence="3" id="KW-1003">Cell membrane</keyword>
<accession>A0ABR1F3K0</accession>
<feature type="transmembrane region" description="Helical" evidence="9">
    <location>
        <begin position="189"/>
        <end position="206"/>
    </location>
</feature>
<dbReference type="EMBL" id="JBBJBU010000008">
    <property type="protein sequence ID" value="KAK7204387.1"/>
    <property type="molecule type" value="Genomic_DNA"/>
</dbReference>
<sequence length="317" mass="34724">DIFEILCLLAFFSVWGALARLGLSSLEGYPGAAVQPLVWAQFVGCVVMGALAELKDFFVVADGRNLQLFVGLSTGFCGSFTTFSSWMSTTFLAMANAQPSYDRPRGYSVLGLIDGITLTLAFSLTGLKFGREVGVFVRHLWTKSLYGFNLVSGRRTVPTMKVLAVGLGAGCWIGVLLMCIFIKKWRGNALFAATFGPMGTFLRWYLSRKLNPLNPRFPIGTFAANIFGTIVIGCLMIGQQRVYQRADPTACQVLQGLMDGFCGCLTTISTFVLELVTLERRNAWTYGSVSVVCGVVCMCLTAGVDHWRFRAHEVVRC</sequence>
<organism evidence="11 12">
    <name type="scientific">Myxozyma melibiosi</name>
    <dbReference type="NCBI Taxonomy" id="54550"/>
    <lineage>
        <taxon>Eukaryota</taxon>
        <taxon>Fungi</taxon>
        <taxon>Dikarya</taxon>
        <taxon>Ascomycota</taxon>
        <taxon>Saccharomycotina</taxon>
        <taxon>Lipomycetes</taxon>
        <taxon>Lipomycetales</taxon>
        <taxon>Lipomycetaceae</taxon>
        <taxon>Myxozyma</taxon>
    </lineage>
</organism>
<comment type="caution">
    <text evidence="11">The sequence shown here is derived from an EMBL/GenBank/DDBJ whole genome shotgun (WGS) entry which is preliminary data.</text>
</comment>
<keyword evidence="6 9" id="KW-0472">Membrane</keyword>
<feature type="transmembrane region" description="Helical" evidence="9">
    <location>
        <begin position="66"/>
        <end position="87"/>
    </location>
</feature>
<protein>
    <submittedName>
        <fullName evidence="11">CrcB-like protein-domain-containing protein</fullName>
    </submittedName>
</protein>
<feature type="transmembrane region" description="Helical" evidence="9">
    <location>
        <begin position="107"/>
        <end position="129"/>
    </location>
</feature>
<keyword evidence="5 9" id="KW-1133">Transmembrane helix</keyword>
<evidence type="ECO:0000256" key="1">
    <source>
        <dbReference type="ARBA" id="ARBA00002598"/>
    </source>
</evidence>
<feature type="transmembrane region" description="Helical" evidence="9">
    <location>
        <begin position="218"/>
        <end position="238"/>
    </location>
</feature>
<keyword evidence="12" id="KW-1185">Reference proteome</keyword>
<evidence type="ECO:0000256" key="4">
    <source>
        <dbReference type="ARBA" id="ARBA00022692"/>
    </source>
</evidence>
<feature type="transmembrane region" description="Helical" evidence="9">
    <location>
        <begin position="32"/>
        <end position="54"/>
    </location>
</feature>
<evidence type="ECO:0000313" key="12">
    <source>
        <dbReference type="Proteomes" id="UP001498771"/>
    </source>
</evidence>
<evidence type="ECO:0000256" key="7">
    <source>
        <dbReference type="ARBA" id="ARBA00035120"/>
    </source>
</evidence>
<comment type="catalytic activity">
    <reaction evidence="8">
        <text>fluoride(in) = fluoride(out)</text>
        <dbReference type="Rhea" id="RHEA:76159"/>
        <dbReference type="ChEBI" id="CHEBI:17051"/>
    </reaction>
    <physiologicalReaction direction="left-to-right" evidence="8">
        <dbReference type="Rhea" id="RHEA:76160"/>
    </physiologicalReaction>
</comment>
<feature type="transmembrane region" description="Helical" evidence="9">
    <location>
        <begin position="283"/>
        <end position="304"/>
    </location>
</feature>
<reference evidence="11 12" key="1">
    <citation type="submission" date="2024-03" db="EMBL/GenBank/DDBJ databases">
        <title>Genome-scale model development and genomic sequencing of the oleaginous clade Lipomyces.</title>
        <authorList>
            <consortium name="Lawrence Berkeley National Laboratory"/>
            <person name="Czajka J.J."/>
            <person name="Han Y."/>
            <person name="Kim J."/>
            <person name="Mondo S.J."/>
            <person name="Hofstad B.A."/>
            <person name="Robles A."/>
            <person name="Haridas S."/>
            <person name="Riley R."/>
            <person name="LaButti K."/>
            <person name="Pangilinan J."/>
            <person name="Andreopoulos W."/>
            <person name="Lipzen A."/>
            <person name="Yan J."/>
            <person name="Wang M."/>
            <person name="Ng V."/>
            <person name="Grigoriev I.V."/>
            <person name="Spatafora J.W."/>
            <person name="Magnuson J.K."/>
            <person name="Baker S.E."/>
            <person name="Pomraning K.R."/>
        </authorList>
    </citation>
    <scope>NUCLEOTIDE SEQUENCE [LARGE SCALE GENOMIC DNA]</scope>
    <source>
        <strain evidence="11 12">Phaff 52-87</strain>
    </source>
</reference>
<evidence type="ECO:0000256" key="5">
    <source>
        <dbReference type="ARBA" id="ARBA00022989"/>
    </source>
</evidence>
<evidence type="ECO:0000256" key="2">
    <source>
        <dbReference type="ARBA" id="ARBA00004651"/>
    </source>
</evidence>
<feature type="chain" id="PRO_5045712321" evidence="10">
    <location>
        <begin position="20"/>
        <end position="317"/>
    </location>
</feature>
<evidence type="ECO:0000256" key="8">
    <source>
        <dbReference type="ARBA" id="ARBA00035585"/>
    </source>
</evidence>
<feature type="transmembrane region" description="Helical" evidence="9">
    <location>
        <begin position="162"/>
        <end position="183"/>
    </location>
</feature>
<dbReference type="GeneID" id="90035997"/>
<evidence type="ECO:0000256" key="6">
    <source>
        <dbReference type="ARBA" id="ARBA00023136"/>
    </source>
</evidence>
<comment type="subcellular location">
    <subcellularLocation>
        <location evidence="2">Cell membrane</location>
        <topology evidence="2">Multi-pass membrane protein</topology>
    </subcellularLocation>
</comment>
<comment type="similarity">
    <text evidence="7">Belongs to the fluoride channel Fluc/FEX (TC 1.A.43) family.</text>
</comment>
<dbReference type="Pfam" id="PF02537">
    <property type="entry name" value="CRCB"/>
    <property type="match status" value="2"/>
</dbReference>
<evidence type="ECO:0000313" key="11">
    <source>
        <dbReference type="EMBL" id="KAK7204387.1"/>
    </source>
</evidence>
<dbReference type="PANTHER" id="PTHR28259:SF1">
    <property type="entry name" value="FLUORIDE EXPORT PROTEIN 1-RELATED"/>
    <property type="match status" value="1"/>
</dbReference>
<comment type="function">
    <text evidence="1">Fluoride channel required for the rapid expulsion of cytoplasmic fluoride.</text>
</comment>
<proteinExistence type="inferred from homology"/>
<dbReference type="RefSeq" id="XP_064767420.1">
    <property type="nucleotide sequence ID" value="XM_064910485.1"/>
</dbReference>
<dbReference type="PANTHER" id="PTHR28259">
    <property type="entry name" value="FLUORIDE EXPORT PROTEIN 1-RELATED"/>
    <property type="match status" value="1"/>
</dbReference>
<evidence type="ECO:0000256" key="9">
    <source>
        <dbReference type="SAM" id="Phobius"/>
    </source>
</evidence>
<feature type="non-terminal residue" evidence="11">
    <location>
        <position position="1"/>
    </location>
</feature>
<dbReference type="Proteomes" id="UP001498771">
    <property type="component" value="Unassembled WGS sequence"/>
</dbReference>
<keyword evidence="10" id="KW-0732">Signal</keyword>
<evidence type="ECO:0000256" key="3">
    <source>
        <dbReference type="ARBA" id="ARBA00022475"/>
    </source>
</evidence>
<gene>
    <name evidence="11" type="ORF">BZA70DRAFT_239857</name>
</gene>
<evidence type="ECO:0000256" key="10">
    <source>
        <dbReference type="SAM" id="SignalP"/>
    </source>
</evidence>